<keyword evidence="3" id="KW-1185">Reference proteome</keyword>
<feature type="transmembrane region" description="Helical" evidence="1">
    <location>
        <begin position="367"/>
        <end position="389"/>
    </location>
</feature>
<dbReference type="OMA" id="LYIPWDH"/>
<evidence type="ECO:0000256" key="1">
    <source>
        <dbReference type="SAM" id="Phobius"/>
    </source>
</evidence>
<dbReference type="GeneID" id="26901617"/>
<name>A0A0N0VH11_LEPPY</name>
<gene>
    <name evidence="2" type="ORF">ABB37_01322</name>
</gene>
<dbReference type="RefSeq" id="XP_015663293.1">
    <property type="nucleotide sequence ID" value="XM_015797773.1"/>
</dbReference>
<keyword evidence="1" id="KW-1133">Transmembrane helix</keyword>
<keyword evidence="1" id="KW-0812">Transmembrane</keyword>
<protein>
    <submittedName>
        <fullName evidence="2">Putative mitochondrial GPI transamidase component Tta1, putative (TTA1)</fullName>
    </submittedName>
</protein>
<evidence type="ECO:0000313" key="3">
    <source>
        <dbReference type="Proteomes" id="UP000037923"/>
    </source>
</evidence>
<dbReference type="AlphaFoldDB" id="A0A0N0VH11"/>
<keyword evidence="1" id="KW-0472">Membrane</keyword>
<dbReference type="VEuPathDB" id="TriTrypDB:LpyrH10_02_2960"/>
<accession>A0A0N0VH11</accession>
<evidence type="ECO:0000313" key="2">
    <source>
        <dbReference type="EMBL" id="KPA84854.1"/>
    </source>
</evidence>
<proteinExistence type="predicted"/>
<dbReference type="OrthoDB" id="247334at2759"/>
<sequence length="410" mass="44827">MSASTAVPGSWRRHSTKEFTALFCLISLVVFLVHQTTLSHEKADLPMDRVLAELQSSCPVALRDGTEGAVAKLPPAFFGLGVWVDTPALLPGVHAALALMKERLAGDGATAFPPPTHSLHSFVRVESHARDTAVAELVADAHRDGTVDADRANRKLELVSSQQQLGMLTMKHAFLPQIGQEIELHGLSLFSVPAEVLPEGSRVRCYVAEALQAYCAFPVNTQVRDEKSDEDKEQEAHTAAAATAASITAASYRTHADSLEAEIRAALLSVMARQMELRSFKPADVAAWKQRREEQGCVYTTASVKSTLRSITANANMVIPLSTRHMFADLEQHVHARAFVRAARAADDLQFHPSLTPQLYIPWDHSLVSQLVILLPIVSMTILSLRFVIDERRARRARAAAAVSQAKKVQ</sequence>
<dbReference type="Proteomes" id="UP000037923">
    <property type="component" value="Unassembled WGS sequence"/>
</dbReference>
<reference evidence="2 3" key="1">
    <citation type="submission" date="2015-07" db="EMBL/GenBank/DDBJ databases">
        <title>High-quality genome of monoxenous trypanosomatid Leptomonas pyrrhocoris.</title>
        <authorList>
            <person name="Flegontov P."/>
            <person name="Butenko A."/>
            <person name="Firsov S."/>
            <person name="Vlcek C."/>
            <person name="Logacheva M.D."/>
            <person name="Field M."/>
            <person name="Filatov D."/>
            <person name="Flegontova O."/>
            <person name="Gerasimov E."/>
            <person name="Jackson A.P."/>
            <person name="Kelly S."/>
            <person name="Opperdoes F."/>
            <person name="O'Reilly A."/>
            <person name="Votypka J."/>
            <person name="Yurchenko V."/>
            <person name="Lukes J."/>
        </authorList>
    </citation>
    <scope>NUCLEOTIDE SEQUENCE [LARGE SCALE GENOMIC DNA]</scope>
    <source>
        <strain evidence="2">H10</strain>
    </source>
</reference>
<dbReference type="EMBL" id="LGTL01000002">
    <property type="protein sequence ID" value="KPA84854.1"/>
    <property type="molecule type" value="Genomic_DNA"/>
</dbReference>
<comment type="caution">
    <text evidence="2">The sequence shown here is derived from an EMBL/GenBank/DDBJ whole genome shotgun (WGS) entry which is preliminary data.</text>
</comment>
<organism evidence="2 3">
    <name type="scientific">Leptomonas pyrrhocoris</name>
    <name type="common">Firebug parasite</name>
    <dbReference type="NCBI Taxonomy" id="157538"/>
    <lineage>
        <taxon>Eukaryota</taxon>
        <taxon>Discoba</taxon>
        <taxon>Euglenozoa</taxon>
        <taxon>Kinetoplastea</taxon>
        <taxon>Metakinetoplastina</taxon>
        <taxon>Trypanosomatida</taxon>
        <taxon>Trypanosomatidae</taxon>
        <taxon>Leishmaniinae</taxon>
        <taxon>Leptomonas</taxon>
    </lineage>
</organism>